<protein>
    <recommendedName>
        <fullName evidence="4">snRNA-activating protein complex subunit 1</fullName>
    </recommendedName>
</protein>
<evidence type="ECO:0000313" key="3">
    <source>
        <dbReference type="Proteomes" id="UP000007879"/>
    </source>
</evidence>
<dbReference type="Proteomes" id="UP000007879">
    <property type="component" value="Unassembled WGS sequence"/>
</dbReference>
<dbReference type="GO" id="GO:0042795">
    <property type="term" value="P:snRNA transcription by RNA polymerase II"/>
    <property type="evidence" value="ECO:0007669"/>
    <property type="project" value="TreeGrafter"/>
</dbReference>
<feature type="compositionally biased region" description="Acidic residues" evidence="1">
    <location>
        <begin position="220"/>
        <end position="231"/>
    </location>
</feature>
<accession>A0A1X7UBS4</accession>
<gene>
    <name evidence="2" type="primary">105313622</name>
</gene>
<dbReference type="GO" id="GO:0042796">
    <property type="term" value="P:snRNA transcription by RNA polymerase III"/>
    <property type="evidence" value="ECO:0007669"/>
    <property type="project" value="TreeGrafter"/>
</dbReference>
<dbReference type="EnsemblMetazoa" id="Aqu2.1.25393_001">
    <property type="protein sequence ID" value="Aqu2.1.25393_001"/>
    <property type="gene ID" value="Aqu2.1.25393"/>
</dbReference>
<dbReference type="AlphaFoldDB" id="A0A1X7UBS4"/>
<dbReference type="OrthoDB" id="20127at2759"/>
<dbReference type="PANTHER" id="PTHR15131:SF3">
    <property type="entry name" value="SNRNA-ACTIVATING PROTEIN COMPLEX SUBUNIT 1"/>
    <property type="match status" value="1"/>
</dbReference>
<reference evidence="2" key="2">
    <citation type="submission" date="2017-05" db="UniProtKB">
        <authorList>
            <consortium name="EnsemblMetazoa"/>
        </authorList>
    </citation>
    <scope>IDENTIFICATION</scope>
</reference>
<dbReference type="EnsemblMetazoa" id="XM_011407198.2">
    <property type="protein sequence ID" value="XP_011405500.1"/>
    <property type="gene ID" value="LOC105313622"/>
</dbReference>
<dbReference type="InterPro" id="IPR019188">
    <property type="entry name" value="SNAPC1"/>
</dbReference>
<dbReference type="Pfam" id="PF09808">
    <property type="entry name" value="SNAPC1"/>
    <property type="match status" value="1"/>
</dbReference>
<dbReference type="GO" id="GO:0019185">
    <property type="term" value="C:snRNA-activating protein complex"/>
    <property type="evidence" value="ECO:0007669"/>
    <property type="project" value="TreeGrafter"/>
</dbReference>
<name>A0A1X7UBS4_AMPQE</name>
<dbReference type="PANTHER" id="PTHR15131">
    <property type="entry name" value="SMALL NUCLEAR RNA ACTIVATING COMPLEX, POLYPEPTIDE 1"/>
    <property type="match status" value="1"/>
</dbReference>
<feature type="region of interest" description="Disordered" evidence="1">
    <location>
        <begin position="220"/>
        <end position="271"/>
    </location>
</feature>
<dbReference type="GO" id="GO:0043565">
    <property type="term" value="F:sequence-specific DNA binding"/>
    <property type="evidence" value="ECO:0007669"/>
    <property type="project" value="TreeGrafter"/>
</dbReference>
<proteinExistence type="predicted"/>
<evidence type="ECO:0000256" key="1">
    <source>
        <dbReference type="SAM" id="MobiDB-lite"/>
    </source>
</evidence>
<dbReference type="KEGG" id="aqu:105313622"/>
<sequence length="271" mass="31587">MEAAMTRDAMKLLNSFSSKERLDFDEFKKLWKEYHFYYIHDVNNEYLVKRDTYLESILCTSTSIVSNPSFSLYKRVGAIFMLYSLFVSQPGTVRIRLSISDWEVFQQFQMYLRSAGHADPDFALCKLKSLSAFLICAERQKLCLGQHSETADKQLVALRENSRMDFEKNILSDISKLQESLRYYTSLKLNLSYHLPPHLLSTTSPFEAVATLEKIRELQEVEEDEEREEEMEGRSNMETQRQQILRRAYKAPPKKVLKNREVQAASSSSAQ</sequence>
<evidence type="ECO:0008006" key="4">
    <source>
        <dbReference type="Google" id="ProtNLM"/>
    </source>
</evidence>
<feature type="compositionally biased region" description="Basic residues" evidence="1">
    <location>
        <begin position="247"/>
        <end position="257"/>
    </location>
</feature>
<dbReference type="InParanoid" id="A0A1X7UBS4"/>
<keyword evidence="3" id="KW-1185">Reference proteome</keyword>
<dbReference type="STRING" id="400682.A0A1X7UBS4"/>
<reference evidence="3" key="1">
    <citation type="journal article" date="2010" name="Nature">
        <title>The Amphimedon queenslandica genome and the evolution of animal complexity.</title>
        <authorList>
            <person name="Srivastava M."/>
            <person name="Simakov O."/>
            <person name="Chapman J."/>
            <person name="Fahey B."/>
            <person name="Gauthier M.E."/>
            <person name="Mitros T."/>
            <person name="Richards G.S."/>
            <person name="Conaco C."/>
            <person name="Dacre M."/>
            <person name="Hellsten U."/>
            <person name="Larroux C."/>
            <person name="Putnam N.H."/>
            <person name="Stanke M."/>
            <person name="Adamska M."/>
            <person name="Darling A."/>
            <person name="Degnan S.M."/>
            <person name="Oakley T.H."/>
            <person name="Plachetzki D.C."/>
            <person name="Zhai Y."/>
            <person name="Adamski M."/>
            <person name="Calcino A."/>
            <person name="Cummins S.F."/>
            <person name="Goodstein D.M."/>
            <person name="Harris C."/>
            <person name="Jackson D.J."/>
            <person name="Leys S.P."/>
            <person name="Shu S."/>
            <person name="Woodcroft B.J."/>
            <person name="Vervoort M."/>
            <person name="Kosik K.S."/>
            <person name="Manning G."/>
            <person name="Degnan B.M."/>
            <person name="Rokhsar D.S."/>
        </authorList>
    </citation>
    <scope>NUCLEOTIDE SEQUENCE [LARGE SCALE GENOMIC DNA]</scope>
</reference>
<evidence type="ECO:0000313" key="2">
    <source>
        <dbReference type="EnsemblMetazoa" id="Aqu2.1.25393_001"/>
    </source>
</evidence>
<organism evidence="2">
    <name type="scientific">Amphimedon queenslandica</name>
    <name type="common">Sponge</name>
    <dbReference type="NCBI Taxonomy" id="400682"/>
    <lineage>
        <taxon>Eukaryota</taxon>
        <taxon>Metazoa</taxon>
        <taxon>Porifera</taxon>
        <taxon>Demospongiae</taxon>
        <taxon>Heteroscleromorpha</taxon>
        <taxon>Haplosclerida</taxon>
        <taxon>Niphatidae</taxon>
        <taxon>Amphimedon</taxon>
    </lineage>
</organism>